<dbReference type="GO" id="GO:0006541">
    <property type="term" value="P:glutamine metabolic process"/>
    <property type="evidence" value="ECO:0007669"/>
    <property type="project" value="TreeGrafter"/>
</dbReference>
<name>A0AAF0R252_SOLVR</name>
<dbReference type="PANTHER" id="PTHR23088">
    <property type="entry name" value="NITRILASE-RELATED"/>
    <property type="match status" value="1"/>
</dbReference>
<gene>
    <name evidence="3" type="ORF">MTR67_028227</name>
</gene>
<dbReference type="PANTHER" id="PTHR23088:SF53">
    <property type="entry name" value="OS06G0206000 PROTEIN"/>
    <property type="match status" value="1"/>
</dbReference>
<dbReference type="Gene3D" id="3.60.110.10">
    <property type="entry name" value="Carbon-nitrogen hydrolase"/>
    <property type="match status" value="1"/>
</dbReference>
<dbReference type="Pfam" id="PF00795">
    <property type="entry name" value="CN_hydrolase"/>
    <property type="match status" value="1"/>
</dbReference>
<evidence type="ECO:0000259" key="2">
    <source>
        <dbReference type="PROSITE" id="PS50263"/>
    </source>
</evidence>
<dbReference type="AlphaFoldDB" id="A0AAF0R252"/>
<dbReference type="CDD" id="cd07572">
    <property type="entry name" value="nit"/>
    <property type="match status" value="1"/>
</dbReference>
<reference evidence="3" key="1">
    <citation type="submission" date="2023-08" db="EMBL/GenBank/DDBJ databases">
        <title>A de novo genome assembly of Solanum verrucosum Schlechtendal, a Mexican diploid species geographically isolated from the other diploid A-genome species in potato relatives.</title>
        <authorList>
            <person name="Hosaka K."/>
        </authorList>
    </citation>
    <scope>NUCLEOTIDE SEQUENCE</scope>
    <source>
        <tissue evidence="3">Young leaves</tissue>
    </source>
</reference>
<dbReference type="InterPro" id="IPR036526">
    <property type="entry name" value="C-N_Hydrolase_sf"/>
</dbReference>
<dbReference type="InterPro" id="IPR003010">
    <property type="entry name" value="C-N_Hydrolase"/>
</dbReference>
<keyword evidence="4" id="KW-1185">Reference proteome</keyword>
<dbReference type="GO" id="GO:0006528">
    <property type="term" value="P:asparagine metabolic process"/>
    <property type="evidence" value="ECO:0007669"/>
    <property type="project" value="TreeGrafter"/>
</dbReference>
<accession>A0AAF0R252</accession>
<evidence type="ECO:0000313" key="3">
    <source>
        <dbReference type="EMBL" id="WMV34842.1"/>
    </source>
</evidence>
<keyword evidence="1" id="KW-0378">Hydrolase</keyword>
<protein>
    <recommendedName>
        <fullName evidence="2">CN hydrolase domain-containing protein</fullName>
    </recommendedName>
</protein>
<sequence length="311" mass="33910">MATVAVQSFFSAPLQIPKITQFKIGICQLKVTTEKSANIFNAHSLIQAAAEQGASLILLPEMWNCPYSTDLFAKFAEDFSDIDSAPSLLMLSEVASSLGVTIIGGSIPEKDAGQLYNSCPVFGPDGELKAKHRKIHLFDMGKPLPGEVQFKESDNISAGEKPTVVDTDFGRIGIGICHDIRFPELAMSYRARGAHLICYPGAFNMSTGATLWELEQRTRQDDSVSAVDNQLYVASCSPSRDSAGSYMIWGHSTVVGPMGEIIATTGHEEAVLIAEIDYAAIQWTRESLPLESQKHNDIYQFVDLLRESPSS</sequence>
<evidence type="ECO:0000256" key="1">
    <source>
        <dbReference type="ARBA" id="ARBA00022801"/>
    </source>
</evidence>
<dbReference type="EMBL" id="CP133617">
    <property type="protein sequence ID" value="WMV34842.1"/>
    <property type="molecule type" value="Genomic_DNA"/>
</dbReference>
<proteinExistence type="predicted"/>
<organism evidence="3 4">
    <name type="scientific">Solanum verrucosum</name>
    <dbReference type="NCBI Taxonomy" id="315347"/>
    <lineage>
        <taxon>Eukaryota</taxon>
        <taxon>Viridiplantae</taxon>
        <taxon>Streptophyta</taxon>
        <taxon>Embryophyta</taxon>
        <taxon>Tracheophyta</taxon>
        <taxon>Spermatophyta</taxon>
        <taxon>Magnoliopsida</taxon>
        <taxon>eudicotyledons</taxon>
        <taxon>Gunneridae</taxon>
        <taxon>Pentapetalae</taxon>
        <taxon>asterids</taxon>
        <taxon>lamiids</taxon>
        <taxon>Solanales</taxon>
        <taxon>Solanaceae</taxon>
        <taxon>Solanoideae</taxon>
        <taxon>Solaneae</taxon>
        <taxon>Solanum</taxon>
    </lineage>
</organism>
<feature type="domain" description="CN hydrolase" evidence="2">
    <location>
        <begin position="22"/>
        <end position="278"/>
    </location>
</feature>
<dbReference type="SUPFAM" id="SSF56317">
    <property type="entry name" value="Carbon-nitrogen hydrolase"/>
    <property type="match status" value="1"/>
</dbReference>
<dbReference type="GO" id="GO:0050152">
    <property type="term" value="F:omega-amidase activity"/>
    <property type="evidence" value="ECO:0007669"/>
    <property type="project" value="TreeGrafter"/>
</dbReference>
<dbReference type="Proteomes" id="UP001234989">
    <property type="component" value="Chromosome 6"/>
</dbReference>
<dbReference type="GO" id="GO:0006107">
    <property type="term" value="P:oxaloacetate metabolic process"/>
    <property type="evidence" value="ECO:0007669"/>
    <property type="project" value="TreeGrafter"/>
</dbReference>
<evidence type="ECO:0000313" key="4">
    <source>
        <dbReference type="Proteomes" id="UP001234989"/>
    </source>
</evidence>
<dbReference type="PROSITE" id="PS50263">
    <property type="entry name" value="CN_HYDROLASE"/>
    <property type="match status" value="1"/>
</dbReference>
<dbReference type="InterPro" id="IPR045254">
    <property type="entry name" value="Nit1/2_C-N_Hydrolase"/>
</dbReference>
<dbReference type="GO" id="GO:0005739">
    <property type="term" value="C:mitochondrion"/>
    <property type="evidence" value="ECO:0007669"/>
    <property type="project" value="TreeGrafter"/>
</dbReference>